<proteinExistence type="predicted"/>
<dbReference type="OMA" id="GGWLCEK"/>
<dbReference type="HOGENOM" id="CLU_144973_0_0_1"/>
<keyword evidence="2" id="KW-1185">Reference proteome</keyword>
<dbReference type="EMBL" id="KB445584">
    <property type="protein sequence ID" value="EMD86614.1"/>
    <property type="molecule type" value="Genomic_DNA"/>
</dbReference>
<organism evidence="1 2">
    <name type="scientific">Cochliobolus heterostrophus (strain C5 / ATCC 48332 / race O)</name>
    <name type="common">Southern corn leaf blight fungus</name>
    <name type="synonym">Bipolaris maydis</name>
    <dbReference type="NCBI Taxonomy" id="701091"/>
    <lineage>
        <taxon>Eukaryota</taxon>
        <taxon>Fungi</taxon>
        <taxon>Dikarya</taxon>
        <taxon>Ascomycota</taxon>
        <taxon>Pezizomycotina</taxon>
        <taxon>Dothideomycetes</taxon>
        <taxon>Pleosporomycetidae</taxon>
        <taxon>Pleosporales</taxon>
        <taxon>Pleosporineae</taxon>
        <taxon>Pleosporaceae</taxon>
        <taxon>Bipolaris</taxon>
    </lineage>
</organism>
<gene>
    <name evidence="1" type="ORF">COCHEDRAFT_1115068</name>
</gene>
<accession>M2TJE4</accession>
<reference evidence="2" key="2">
    <citation type="journal article" date="2013" name="PLoS Genet.">
        <title>Comparative genome structure, secondary metabolite, and effector coding capacity across Cochliobolus pathogens.</title>
        <authorList>
            <person name="Condon B.J."/>
            <person name="Leng Y."/>
            <person name="Wu D."/>
            <person name="Bushley K.E."/>
            <person name="Ohm R.A."/>
            <person name="Otillar R."/>
            <person name="Martin J."/>
            <person name="Schackwitz W."/>
            <person name="Grimwood J."/>
            <person name="MohdZainudin N."/>
            <person name="Xue C."/>
            <person name="Wang R."/>
            <person name="Manning V.A."/>
            <person name="Dhillon B."/>
            <person name="Tu Z.J."/>
            <person name="Steffenson B.J."/>
            <person name="Salamov A."/>
            <person name="Sun H."/>
            <person name="Lowry S."/>
            <person name="LaButti K."/>
            <person name="Han J."/>
            <person name="Copeland A."/>
            <person name="Lindquist E."/>
            <person name="Barry K."/>
            <person name="Schmutz J."/>
            <person name="Baker S.E."/>
            <person name="Ciuffetti L.M."/>
            <person name="Grigoriev I.V."/>
            <person name="Zhong S."/>
            <person name="Turgeon B.G."/>
        </authorList>
    </citation>
    <scope>NUCLEOTIDE SEQUENCE [LARGE SCALE GENOMIC DNA]</scope>
    <source>
        <strain evidence="2">C5 / ATCC 48332 / race O</strain>
    </source>
</reference>
<dbReference type="SUPFAM" id="SSF55797">
    <property type="entry name" value="PR-1-like"/>
    <property type="match status" value="1"/>
</dbReference>
<sequence length="111" mass="12186">MEMKTLTHKRQLELNAMDTVTASKGVMIHKLNPGTFGQVLAPGDTTNFEHVFVGGWLCEKPETPGLDGVCQRESDGWDYRGQTGHAEILMSKDFSEIGCAHSTGIWCCDLA</sequence>
<evidence type="ECO:0008006" key="3">
    <source>
        <dbReference type="Google" id="ProtNLM"/>
    </source>
</evidence>
<evidence type="ECO:0000313" key="2">
    <source>
        <dbReference type="Proteomes" id="UP000016936"/>
    </source>
</evidence>
<name>M2TJE4_COCH5</name>
<dbReference type="InterPro" id="IPR035940">
    <property type="entry name" value="CAP_sf"/>
</dbReference>
<dbReference type="eggNOG" id="ENOG502SQRA">
    <property type="taxonomic scope" value="Eukaryota"/>
</dbReference>
<reference evidence="1 2" key="1">
    <citation type="journal article" date="2012" name="PLoS Pathog.">
        <title>Diverse lifestyles and strategies of plant pathogenesis encoded in the genomes of eighteen Dothideomycetes fungi.</title>
        <authorList>
            <person name="Ohm R.A."/>
            <person name="Feau N."/>
            <person name="Henrissat B."/>
            <person name="Schoch C.L."/>
            <person name="Horwitz B.A."/>
            <person name="Barry K.W."/>
            <person name="Condon B.J."/>
            <person name="Copeland A.C."/>
            <person name="Dhillon B."/>
            <person name="Glaser F."/>
            <person name="Hesse C.N."/>
            <person name="Kosti I."/>
            <person name="LaButti K."/>
            <person name="Lindquist E.A."/>
            <person name="Lucas S."/>
            <person name="Salamov A.A."/>
            <person name="Bradshaw R.E."/>
            <person name="Ciuffetti L."/>
            <person name="Hamelin R.C."/>
            <person name="Kema G.H.J."/>
            <person name="Lawrence C."/>
            <person name="Scott J.A."/>
            <person name="Spatafora J.W."/>
            <person name="Turgeon B.G."/>
            <person name="de Wit P.J.G.M."/>
            <person name="Zhong S."/>
            <person name="Goodwin S.B."/>
            <person name="Grigoriev I.V."/>
        </authorList>
    </citation>
    <scope>NUCLEOTIDE SEQUENCE [LARGE SCALE GENOMIC DNA]</scope>
    <source>
        <strain evidence="2">C5 / ATCC 48332 / race O</strain>
    </source>
</reference>
<dbReference type="AlphaFoldDB" id="M2TJE4"/>
<protein>
    <recommendedName>
        <fullName evidence="3">SCP domain-containing protein</fullName>
    </recommendedName>
</protein>
<dbReference type="OrthoDB" id="5350391at2759"/>
<evidence type="ECO:0000313" key="1">
    <source>
        <dbReference type="EMBL" id="EMD86614.1"/>
    </source>
</evidence>
<dbReference type="Proteomes" id="UP000016936">
    <property type="component" value="Unassembled WGS sequence"/>
</dbReference>